<dbReference type="Proteomes" id="UP000659630">
    <property type="component" value="Unassembled WGS sequence"/>
</dbReference>
<feature type="transmembrane region" description="Helical" evidence="6">
    <location>
        <begin position="421"/>
        <end position="439"/>
    </location>
</feature>
<feature type="transmembrane region" description="Helical" evidence="6">
    <location>
        <begin position="14"/>
        <end position="35"/>
    </location>
</feature>
<gene>
    <name evidence="7" type="ORF">H8S23_06650</name>
</gene>
<evidence type="ECO:0000256" key="2">
    <source>
        <dbReference type="ARBA" id="ARBA00022475"/>
    </source>
</evidence>
<feature type="transmembrane region" description="Helical" evidence="6">
    <location>
        <begin position="220"/>
        <end position="238"/>
    </location>
</feature>
<feature type="transmembrane region" description="Helical" evidence="6">
    <location>
        <begin position="258"/>
        <end position="281"/>
    </location>
</feature>
<feature type="transmembrane region" description="Helical" evidence="6">
    <location>
        <begin position="118"/>
        <end position="136"/>
    </location>
</feature>
<dbReference type="InterPro" id="IPR002797">
    <property type="entry name" value="Polysacc_synth"/>
</dbReference>
<proteinExistence type="predicted"/>
<dbReference type="GO" id="GO:0005886">
    <property type="term" value="C:plasma membrane"/>
    <property type="evidence" value="ECO:0007669"/>
    <property type="project" value="UniProtKB-SubCell"/>
</dbReference>
<keyword evidence="4 6" id="KW-1133">Transmembrane helix</keyword>
<sequence length="471" mass="53556">MALNFKMGTTSKNIAIVFSNNVISLLRGVLVSLLIPRFLSVEGYADYKLFTLYASYMGLLHFGFVDGICVKCAGKSIKEIGEARIRLYTRLLMGLELICSVLLLCIICIPIFSAYKNILFFLAIDIFIHNMTSYFNSLFQISMQFKKYTAVGIAMNLFQILSVAFLFIAYQHNCATSTLYISLFVTCELFSLGLCFLLEPKAIFGKTEKVKNQKDEIIEIFFKGIPLLVSGIISTLVLNMDRQFVSVLFTKIDYAIYSFAYTIMSLLTTLISSVSIVLYPALKRSGAERMSANYNKLCDSVVVLVFAVLIGVLPLCRFVRWILPAYERSLSILVCVFPSIVMISLLQIVMVNYYKATEQTSQYFRISILALGLSFILNLLFYQAFHNMFAISIATVISCFLWFMVCNDSISKLLNIKSKNILWYVTYMLLAYYIAYFGLFSQTDIRGMTLYGVLFCIGTVFFVRIEKRKLN</sequence>
<evidence type="ECO:0000313" key="7">
    <source>
        <dbReference type="EMBL" id="MBC5581182.1"/>
    </source>
</evidence>
<feature type="transmembrane region" description="Helical" evidence="6">
    <location>
        <begin position="177"/>
        <end position="199"/>
    </location>
</feature>
<feature type="transmembrane region" description="Helical" evidence="6">
    <location>
        <begin position="445"/>
        <end position="465"/>
    </location>
</feature>
<protein>
    <submittedName>
        <fullName evidence="7">Oligosaccharide flippase family protein</fullName>
    </submittedName>
</protein>
<dbReference type="PANTHER" id="PTHR30250:SF11">
    <property type="entry name" value="O-ANTIGEN TRANSPORTER-RELATED"/>
    <property type="match status" value="1"/>
</dbReference>
<feature type="transmembrane region" description="Helical" evidence="6">
    <location>
        <begin position="91"/>
        <end position="112"/>
    </location>
</feature>
<evidence type="ECO:0000313" key="8">
    <source>
        <dbReference type="Proteomes" id="UP000659630"/>
    </source>
</evidence>
<dbReference type="AlphaFoldDB" id="A0A923L103"/>
<organism evidence="7 8">
    <name type="scientific">Anaerofilum hominis</name>
    <dbReference type="NCBI Taxonomy" id="2763016"/>
    <lineage>
        <taxon>Bacteria</taxon>
        <taxon>Bacillati</taxon>
        <taxon>Bacillota</taxon>
        <taxon>Clostridia</taxon>
        <taxon>Eubacteriales</taxon>
        <taxon>Oscillospiraceae</taxon>
        <taxon>Anaerofilum</taxon>
    </lineage>
</organism>
<dbReference type="EMBL" id="JACONZ010000002">
    <property type="protein sequence ID" value="MBC5581182.1"/>
    <property type="molecule type" value="Genomic_DNA"/>
</dbReference>
<keyword evidence="3 6" id="KW-0812">Transmembrane</keyword>
<dbReference type="InterPro" id="IPR050833">
    <property type="entry name" value="Poly_Biosynth_Transport"/>
</dbReference>
<keyword evidence="2" id="KW-1003">Cell membrane</keyword>
<evidence type="ECO:0000256" key="6">
    <source>
        <dbReference type="SAM" id="Phobius"/>
    </source>
</evidence>
<comment type="caution">
    <text evidence="7">The sequence shown here is derived from an EMBL/GenBank/DDBJ whole genome shotgun (WGS) entry which is preliminary data.</text>
</comment>
<feature type="transmembrane region" description="Helical" evidence="6">
    <location>
        <begin position="329"/>
        <end position="351"/>
    </location>
</feature>
<evidence type="ECO:0000256" key="3">
    <source>
        <dbReference type="ARBA" id="ARBA00022692"/>
    </source>
</evidence>
<reference evidence="7" key="1">
    <citation type="submission" date="2020-08" db="EMBL/GenBank/DDBJ databases">
        <title>Genome public.</title>
        <authorList>
            <person name="Liu C."/>
            <person name="Sun Q."/>
        </authorList>
    </citation>
    <scope>NUCLEOTIDE SEQUENCE</scope>
    <source>
        <strain evidence="7">BX8</strain>
    </source>
</reference>
<evidence type="ECO:0000256" key="5">
    <source>
        <dbReference type="ARBA" id="ARBA00023136"/>
    </source>
</evidence>
<feature type="transmembrane region" description="Helical" evidence="6">
    <location>
        <begin position="301"/>
        <end position="323"/>
    </location>
</feature>
<name>A0A923L103_9FIRM</name>
<keyword evidence="5 6" id="KW-0472">Membrane</keyword>
<accession>A0A923L103</accession>
<feature type="transmembrane region" description="Helical" evidence="6">
    <location>
        <begin position="47"/>
        <end position="70"/>
    </location>
</feature>
<dbReference type="PANTHER" id="PTHR30250">
    <property type="entry name" value="PST FAMILY PREDICTED COLANIC ACID TRANSPORTER"/>
    <property type="match status" value="1"/>
</dbReference>
<dbReference type="Pfam" id="PF01943">
    <property type="entry name" value="Polysacc_synt"/>
    <property type="match status" value="1"/>
</dbReference>
<keyword evidence="8" id="KW-1185">Reference proteome</keyword>
<feature type="transmembrane region" description="Helical" evidence="6">
    <location>
        <begin position="148"/>
        <end position="171"/>
    </location>
</feature>
<evidence type="ECO:0000256" key="4">
    <source>
        <dbReference type="ARBA" id="ARBA00022989"/>
    </source>
</evidence>
<dbReference type="RefSeq" id="WP_186887546.1">
    <property type="nucleotide sequence ID" value="NZ_JACONZ010000002.1"/>
</dbReference>
<feature type="transmembrane region" description="Helical" evidence="6">
    <location>
        <begin position="388"/>
        <end position="409"/>
    </location>
</feature>
<evidence type="ECO:0000256" key="1">
    <source>
        <dbReference type="ARBA" id="ARBA00004651"/>
    </source>
</evidence>
<comment type="subcellular location">
    <subcellularLocation>
        <location evidence="1">Cell membrane</location>
        <topology evidence="1">Multi-pass membrane protein</topology>
    </subcellularLocation>
</comment>
<feature type="transmembrane region" description="Helical" evidence="6">
    <location>
        <begin position="363"/>
        <end position="382"/>
    </location>
</feature>